<organism evidence="2 3">
    <name type="scientific">Hufsiella ginkgonis</name>
    <dbReference type="NCBI Taxonomy" id="2695274"/>
    <lineage>
        <taxon>Bacteria</taxon>
        <taxon>Pseudomonadati</taxon>
        <taxon>Bacteroidota</taxon>
        <taxon>Sphingobacteriia</taxon>
        <taxon>Sphingobacteriales</taxon>
        <taxon>Sphingobacteriaceae</taxon>
        <taxon>Hufsiella</taxon>
    </lineage>
</organism>
<dbReference type="InterPro" id="IPR050194">
    <property type="entry name" value="Glycosyltransferase_grp1"/>
</dbReference>
<dbReference type="PANTHER" id="PTHR45947">
    <property type="entry name" value="SULFOQUINOVOSYL TRANSFERASE SQD2"/>
    <property type="match status" value="1"/>
</dbReference>
<reference evidence="2 3" key="1">
    <citation type="submission" date="2019-11" db="EMBL/GenBank/DDBJ databases">
        <title>Pedobacter sp. HMF7056 Genome sequencing and assembly.</title>
        <authorList>
            <person name="Kang H."/>
            <person name="Kim H."/>
            <person name="Joh K."/>
        </authorList>
    </citation>
    <scope>NUCLEOTIDE SEQUENCE [LARGE SCALE GENOMIC DNA]</scope>
    <source>
        <strain evidence="2 3">HMF7056</strain>
    </source>
</reference>
<dbReference type="SUPFAM" id="SSF53756">
    <property type="entry name" value="UDP-Glycosyltransferase/glycogen phosphorylase"/>
    <property type="match status" value="1"/>
</dbReference>
<dbReference type="Gene3D" id="3.40.50.2000">
    <property type="entry name" value="Glycogen Phosphorylase B"/>
    <property type="match status" value="1"/>
</dbReference>
<gene>
    <name evidence="2" type="ORF">GS398_18965</name>
</gene>
<dbReference type="EMBL" id="WVHS01000005">
    <property type="protein sequence ID" value="MXV17387.1"/>
    <property type="molecule type" value="Genomic_DNA"/>
</dbReference>
<keyword evidence="2" id="KW-0808">Transferase</keyword>
<evidence type="ECO:0000313" key="2">
    <source>
        <dbReference type="EMBL" id="MXV17387.1"/>
    </source>
</evidence>
<dbReference type="Proteomes" id="UP000451233">
    <property type="component" value="Unassembled WGS sequence"/>
</dbReference>
<name>A0A7K1Y3E2_9SPHI</name>
<sequence length="357" mass="40543">MRRGGAEQVVLSMMKAYPQADLYTMCYQPDLTYVEFKQYKVHTSVFQKLVKTEKAMKMLFFPFGIISMNLLKIKGYDIVLISNTFGGKYVSVDSSSKVFIYTYTPFRLAWNPTSYTEYNNSSGIKRIAFDLVTSILRRIDAKAAKKGRYFMGMTKETAQRIKDAYHVDDVKIIHPPVKCDNFYQSDSPSDYYLIVSRLEFYKKVDLAIRAFNKLGHKLVIVGNGSKKEALKEMAKDNIIFKSGLPKEEIASLYANCKGFIFPQHEDYGITPLEANASGRPVIAYGQGGVLETMVPYTGNDQAATALFFKEQTEESLISAVQQFETLKFNPGFITAHAKKFDESVFVTELRKYIAENS</sequence>
<proteinExistence type="predicted"/>
<keyword evidence="3" id="KW-1185">Reference proteome</keyword>
<protein>
    <submittedName>
        <fullName evidence="2">Glycosyltransferase</fullName>
    </submittedName>
</protein>
<dbReference type="PANTHER" id="PTHR45947:SF3">
    <property type="entry name" value="SULFOQUINOVOSYL TRANSFERASE SQD2"/>
    <property type="match status" value="1"/>
</dbReference>
<evidence type="ECO:0000259" key="1">
    <source>
        <dbReference type="Pfam" id="PF00534"/>
    </source>
</evidence>
<dbReference type="InterPro" id="IPR001296">
    <property type="entry name" value="Glyco_trans_1"/>
</dbReference>
<dbReference type="AlphaFoldDB" id="A0A7K1Y3E2"/>
<comment type="caution">
    <text evidence="2">The sequence shown here is derived from an EMBL/GenBank/DDBJ whole genome shotgun (WGS) entry which is preliminary data.</text>
</comment>
<dbReference type="GO" id="GO:0016757">
    <property type="term" value="F:glycosyltransferase activity"/>
    <property type="evidence" value="ECO:0007669"/>
    <property type="project" value="InterPro"/>
</dbReference>
<dbReference type="Pfam" id="PF00534">
    <property type="entry name" value="Glycos_transf_1"/>
    <property type="match status" value="1"/>
</dbReference>
<evidence type="ECO:0000313" key="3">
    <source>
        <dbReference type="Proteomes" id="UP000451233"/>
    </source>
</evidence>
<feature type="domain" description="Glycosyl transferase family 1" evidence="1">
    <location>
        <begin position="186"/>
        <end position="325"/>
    </location>
</feature>
<accession>A0A7K1Y3E2</accession>